<proteinExistence type="predicted"/>
<feature type="domain" description="ABC-type glycine betaine transport system substrate-binding" evidence="2">
    <location>
        <begin position="135"/>
        <end position="332"/>
    </location>
</feature>
<gene>
    <name evidence="3" type="ORF">JQS43_04900</name>
</gene>
<organism evidence="3 4">
    <name type="scientific">Natronosporangium hydrolyticum</name>
    <dbReference type="NCBI Taxonomy" id="2811111"/>
    <lineage>
        <taxon>Bacteria</taxon>
        <taxon>Bacillati</taxon>
        <taxon>Actinomycetota</taxon>
        <taxon>Actinomycetes</taxon>
        <taxon>Micromonosporales</taxon>
        <taxon>Micromonosporaceae</taxon>
        <taxon>Natronosporangium</taxon>
    </lineage>
</organism>
<keyword evidence="1" id="KW-0732">Signal</keyword>
<feature type="signal peptide" evidence="1">
    <location>
        <begin position="1"/>
        <end position="24"/>
    </location>
</feature>
<dbReference type="Pfam" id="PF04069">
    <property type="entry name" value="OpuAC"/>
    <property type="match status" value="2"/>
</dbReference>
<feature type="chain" id="PRO_5034442325" evidence="1">
    <location>
        <begin position="25"/>
        <end position="335"/>
    </location>
</feature>
<reference evidence="3" key="1">
    <citation type="submission" date="2021-02" db="EMBL/GenBank/DDBJ databases">
        <title>Natrosporangium hydrolyticum gen. nov., sp. nov, a haloalkaliphilic actinobacterium from a soda solonchak soil.</title>
        <authorList>
            <person name="Sorokin D.Y."/>
            <person name="Khijniak T.V."/>
            <person name="Zakharycheva A.P."/>
            <person name="Boueva O.V."/>
            <person name="Ariskina E.V."/>
            <person name="Hahnke R.L."/>
            <person name="Bunk B."/>
            <person name="Sproer C."/>
            <person name="Schumann P."/>
            <person name="Evtushenko L.I."/>
            <person name="Kublanov I.V."/>
        </authorList>
    </citation>
    <scope>NUCLEOTIDE SEQUENCE</scope>
    <source>
        <strain evidence="3">DSM 106523</strain>
    </source>
</reference>
<feature type="domain" description="ABC-type glycine betaine transport system substrate-binding" evidence="2">
    <location>
        <begin position="52"/>
        <end position="119"/>
    </location>
</feature>
<dbReference type="Proteomes" id="UP000662857">
    <property type="component" value="Chromosome"/>
</dbReference>
<dbReference type="SUPFAM" id="SSF53850">
    <property type="entry name" value="Periplasmic binding protein-like II"/>
    <property type="match status" value="2"/>
</dbReference>
<dbReference type="RefSeq" id="WP_239677868.1">
    <property type="nucleotide sequence ID" value="NZ_CP070499.1"/>
</dbReference>
<name>A0A895YLX7_9ACTN</name>
<dbReference type="EMBL" id="CP070499">
    <property type="protein sequence ID" value="QSB15686.1"/>
    <property type="molecule type" value="Genomic_DNA"/>
</dbReference>
<evidence type="ECO:0000313" key="4">
    <source>
        <dbReference type="Proteomes" id="UP000662857"/>
    </source>
</evidence>
<dbReference type="InterPro" id="IPR007210">
    <property type="entry name" value="ABC_Gly_betaine_transp_sub-bd"/>
</dbReference>
<dbReference type="PROSITE" id="PS51257">
    <property type="entry name" value="PROKAR_LIPOPROTEIN"/>
    <property type="match status" value="1"/>
</dbReference>
<protein>
    <submittedName>
        <fullName evidence="3">Glycine/betaine ABC transporter substrate-binding protein</fullName>
    </submittedName>
</protein>
<keyword evidence="4" id="KW-1185">Reference proteome</keyword>
<dbReference type="GO" id="GO:0043190">
    <property type="term" value="C:ATP-binding cassette (ABC) transporter complex"/>
    <property type="evidence" value="ECO:0007669"/>
    <property type="project" value="InterPro"/>
</dbReference>
<dbReference type="GO" id="GO:0022857">
    <property type="term" value="F:transmembrane transporter activity"/>
    <property type="evidence" value="ECO:0007669"/>
    <property type="project" value="InterPro"/>
</dbReference>
<evidence type="ECO:0000259" key="2">
    <source>
        <dbReference type="Pfam" id="PF04069"/>
    </source>
</evidence>
<dbReference type="Gene3D" id="3.40.190.10">
    <property type="entry name" value="Periplasmic binding protein-like II"/>
    <property type="match status" value="2"/>
</dbReference>
<sequence>MRWNLARGASTVSGLAALALIAAACGEPGQSGTDAPDPAAAGEGCAPVAGEQLVVLADDQGLQTADNLVPAVNADTAEEDLIAALDAVSAALDTEQLIELNRAVDLERQSSQQAAEEFADTVGLTGDLDAGATGEVVIGTADFSESQTIGELYRIALEAAGYSVEVRTVGNRELYAAALQRGELDIVPEYVGTLTEFLNAEVNGADPEPLASSDVAETVTALRGLGEEVGLVFGEPSEAANQNAFAVTQEFADEYGVTTLSELADECAGAETLLGGPPECPQRPFCQPGLEETYGLSFGQFFSLDAGGPLTKEALRTGEISLGLVFSADGDLATD</sequence>
<accession>A0A895YLX7</accession>
<evidence type="ECO:0000313" key="3">
    <source>
        <dbReference type="EMBL" id="QSB15686.1"/>
    </source>
</evidence>
<evidence type="ECO:0000256" key="1">
    <source>
        <dbReference type="SAM" id="SignalP"/>
    </source>
</evidence>
<dbReference type="AlphaFoldDB" id="A0A895YLX7"/>
<dbReference type="KEGG" id="nhy:JQS43_04900"/>